<reference evidence="2 3" key="1">
    <citation type="journal article" date="2009" name="J. Bacteriol.">
        <title>Genome sequences of three Agrobacterium biovars help elucidate the evolution of multichromosome genomes in bacteria.</title>
        <authorList>
            <person name="Slater S.C."/>
            <person name="Goldman B.S."/>
            <person name="Goodner B."/>
            <person name="Setubal J.C."/>
            <person name="Farrand S.K."/>
            <person name="Nester E.W."/>
            <person name="Burr T.J."/>
            <person name="Banta L."/>
            <person name="Dickerman A.W."/>
            <person name="Paulsen I."/>
            <person name="Otten L."/>
            <person name="Suen G."/>
            <person name="Welch R."/>
            <person name="Almeida N.F."/>
            <person name="Arnold F."/>
            <person name="Burton O.T."/>
            <person name="Du Z."/>
            <person name="Ewing A."/>
            <person name="Godsy E."/>
            <person name="Heisel S."/>
            <person name="Houmiel K.L."/>
            <person name="Jhaveri J."/>
            <person name="Lu J."/>
            <person name="Miller N.M."/>
            <person name="Norton S."/>
            <person name="Chen Q."/>
            <person name="Phoolcharoen W."/>
            <person name="Ohlin V."/>
            <person name="Ondrusek D."/>
            <person name="Pride N."/>
            <person name="Stricklin S.L."/>
            <person name="Sun J."/>
            <person name="Wheeler C."/>
            <person name="Wilson L."/>
            <person name="Zhu H."/>
            <person name="Wood D.W."/>
        </authorList>
    </citation>
    <scope>NUCLEOTIDE SEQUENCE [LARGE SCALE GENOMIC DNA]</scope>
    <source>
        <strain evidence="3">S4 / ATCC BAA-846</strain>
    </source>
</reference>
<dbReference type="AlphaFoldDB" id="B9JUQ3"/>
<sequence length="114" mass="12616">MNGIGKRTSSSDFLDRRSLQHQSGGNHRFQTDRAVIVAQFRLGRLRRFFCLQEGGGLQGGGHDVLQSVSIAACQVCLQPEGHAFPLFQSVLIEKIGLRFSRDKLPNSRFPDCSG</sequence>
<evidence type="ECO:0000313" key="2">
    <source>
        <dbReference type="EMBL" id="ACM36048.1"/>
    </source>
</evidence>
<evidence type="ECO:0000313" key="3">
    <source>
        <dbReference type="Proteomes" id="UP000001596"/>
    </source>
</evidence>
<dbReference type="HOGENOM" id="CLU_2115816_0_0_5"/>
<dbReference type="STRING" id="311402.Avi_1469"/>
<dbReference type="KEGG" id="avi:Avi_1469"/>
<keyword evidence="3" id="KW-1185">Reference proteome</keyword>
<organism evidence="2 3">
    <name type="scientific">Allorhizobium ampelinum (strain ATCC BAA-846 / DSM 112012 / S4)</name>
    <name type="common">Agrobacterium vitis (strain S4)</name>
    <dbReference type="NCBI Taxonomy" id="311402"/>
    <lineage>
        <taxon>Bacteria</taxon>
        <taxon>Pseudomonadati</taxon>
        <taxon>Pseudomonadota</taxon>
        <taxon>Alphaproteobacteria</taxon>
        <taxon>Hyphomicrobiales</taxon>
        <taxon>Rhizobiaceae</taxon>
        <taxon>Rhizobium/Agrobacterium group</taxon>
        <taxon>Allorhizobium</taxon>
        <taxon>Allorhizobium ampelinum</taxon>
    </lineage>
</organism>
<gene>
    <name evidence="2" type="ordered locus">Avi_1469</name>
</gene>
<accession>B9JUQ3</accession>
<name>B9JUQ3_ALLAM</name>
<evidence type="ECO:0000256" key="1">
    <source>
        <dbReference type="SAM" id="MobiDB-lite"/>
    </source>
</evidence>
<feature type="region of interest" description="Disordered" evidence="1">
    <location>
        <begin position="1"/>
        <end position="27"/>
    </location>
</feature>
<protein>
    <submittedName>
        <fullName evidence="2">Uncharacterized protein</fullName>
    </submittedName>
</protein>
<proteinExistence type="predicted"/>
<dbReference type="EMBL" id="CP000633">
    <property type="protein sequence ID" value="ACM36048.1"/>
    <property type="molecule type" value="Genomic_DNA"/>
</dbReference>
<dbReference type="Proteomes" id="UP000001596">
    <property type="component" value="Chromosome 1"/>
</dbReference>